<dbReference type="Gene3D" id="3.30.559.30">
    <property type="entry name" value="Nonribosomal peptide synthetase, condensation domain"/>
    <property type="match status" value="1"/>
</dbReference>
<dbReference type="GO" id="GO:0031177">
    <property type="term" value="F:phosphopantetheine binding"/>
    <property type="evidence" value="ECO:0007669"/>
    <property type="project" value="TreeGrafter"/>
</dbReference>
<evidence type="ECO:0000313" key="2">
    <source>
        <dbReference type="EMBL" id="BBX70970.1"/>
    </source>
</evidence>
<dbReference type="InterPro" id="IPR023213">
    <property type="entry name" value="CAT-like_dom_sf"/>
</dbReference>
<dbReference type="GO" id="GO:0008610">
    <property type="term" value="P:lipid biosynthetic process"/>
    <property type="evidence" value="ECO:0007669"/>
    <property type="project" value="UniProtKB-ARBA"/>
</dbReference>
<protein>
    <recommendedName>
        <fullName evidence="1">Condensation domain-containing protein</fullName>
    </recommendedName>
</protein>
<proteinExistence type="predicted"/>
<name>A0A7I7MGR0_9MYCO</name>
<dbReference type="GO" id="GO:0009366">
    <property type="term" value="C:enterobactin synthetase complex"/>
    <property type="evidence" value="ECO:0007669"/>
    <property type="project" value="TreeGrafter"/>
</dbReference>
<dbReference type="CDD" id="cd19531">
    <property type="entry name" value="LCL_NRPS-like"/>
    <property type="match status" value="1"/>
</dbReference>
<feature type="domain" description="Condensation" evidence="1">
    <location>
        <begin position="3"/>
        <end position="430"/>
    </location>
</feature>
<dbReference type="EMBL" id="AP022574">
    <property type="protein sequence ID" value="BBX70970.1"/>
    <property type="molecule type" value="Genomic_DNA"/>
</dbReference>
<organism evidence="2 3">
    <name type="scientific">Mycolicibacterium psychrotolerans</name>
    <dbReference type="NCBI Taxonomy" id="216929"/>
    <lineage>
        <taxon>Bacteria</taxon>
        <taxon>Bacillati</taxon>
        <taxon>Actinomycetota</taxon>
        <taxon>Actinomycetes</taxon>
        <taxon>Mycobacteriales</taxon>
        <taxon>Mycobacteriaceae</taxon>
        <taxon>Mycolicibacterium</taxon>
    </lineage>
</organism>
<evidence type="ECO:0000313" key="3">
    <source>
        <dbReference type="Proteomes" id="UP000466514"/>
    </source>
</evidence>
<dbReference type="GO" id="GO:0043041">
    <property type="term" value="P:amino acid activation for nonribosomal peptide biosynthetic process"/>
    <property type="evidence" value="ECO:0007669"/>
    <property type="project" value="TreeGrafter"/>
</dbReference>
<dbReference type="KEGG" id="mpsc:MPSYJ_44310"/>
<dbReference type="Proteomes" id="UP000466514">
    <property type="component" value="Chromosome"/>
</dbReference>
<reference evidence="2 3" key="1">
    <citation type="journal article" date="2019" name="Emerg. Microbes Infect.">
        <title>Comprehensive subspecies identification of 175 nontuberculous mycobacteria species based on 7547 genomic profiles.</title>
        <authorList>
            <person name="Matsumoto Y."/>
            <person name="Kinjo T."/>
            <person name="Motooka D."/>
            <person name="Nabeya D."/>
            <person name="Jung N."/>
            <person name="Uechi K."/>
            <person name="Horii T."/>
            <person name="Iida T."/>
            <person name="Fujita J."/>
            <person name="Nakamura S."/>
        </authorList>
    </citation>
    <scope>NUCLEOTIDE SEQUENCE [LARGE SCALE GENOMIC DNA]</scope>
    <source>
        <strain evidence="2 3">JCM 13323</strain>
    </source>
</reference>
<dbReference type="Pfam" id="PF00668">
    <property type="entry name" value="Condensation"/>
    <property type="match status" value="1"/>
</dbReference>
<evidence type="ECO:0000259" key="1">
    <source>
        <dbReference type="Pfam" id="PF00668"/>
    </source>
</evidence>
<dbReference type="PANTHER" id="PTHR45527:SF1">
    <property type="entry name" value="FATTY ACID SYNTHASE"/>
    <property type="match status" value="1"/>
</dbReference>
<dbReference type="SUPFAM" id="SSF52777">
    <property type="entry name" value="CoA-dependent acyltransferases"/>
    <property type="match status" value="2"/>
</dbReference>
<dbReference type="GO" id="GO:0009239">
    <property type="term" value="P:enterobactin biosynthetic process"/>
    <property type="evidence" value="ECO:0007669"/>
    <property type="project" value="TreeGrafter"/>
</dbReference>
<dbReference type="GO" id="GO:0005829">
    <property type="term" value="C:cytosol"/>
    <property type="evidence" value="ECO:0007669"/>
    <property type="project" value="TreeGrafter"/>
</dbReference>
<dbReference type="InterPro" id="IPR001242">
    <property type="entry name" value="Condensation_dom"/>
</dbReference>
<dbReference type="AlphaFoldDB" id="A0A7I7MGR0"/>
<dbReference type="Gene3D" id="3.30.559.10">
    <property type="entry name" value="Chloramphenicol acetyltransferase-like domain"/>
    <property type="match status" value="1"/>
</dbReference>
<sequence length="439" mass="48981">MSVSQKQLWHLTQIQPDSRAHNEFVIIAKEGALDVGALRRAFTEVVARHEAWRTTFRDVEGEPYQFVHEPVDVEMPLTDLSHLGLGQALRRAADIATANTLQPYDLARGPLIRPRLVRLSDGRHRLQLSLHQLVFDPTTLHRIVFPELVALYRSFTEGVSSSLPCPLAQYAAYTTWELDWVNRPDAAARIERWRSRLHGVTPLQMPLDHPRPARQRVTGGTIPLTVDRTTVERLRRSACSAGGTLFDGFATAYAWWLHLQTGSEDIVFGSAYDLRQLGDLSAVAGYCVAPLVLRCAVYADDSFCSLVDRIRNTVIDAARDAVPFASLIAGLDIPRDPRNHPLFQAALSFQPRRATTAEGWSLDAMECAVHDALGSSTFDISVELDERYEGHVVGRLVFNADLFDRATAREMASNWYEAISAVARVPDLPLTVHGLGRCR</sequence>
<dbReference type="PANTHER" id="PTHR45527">
    <property type="entry name" value="NONRIBOSOMAL PEPTIDE SYNTHETASE"/>
    <property type="match status" value="1"/>
</dbReference>
<dbReference type="RefSeq" id="WP_163724719.1">
    <property type="nucleotide sequence ID" value="NZ_AP022574.1"/>
</dbReference>
<keyword evidence="3" id="KW-1185">Reference proteome</keyword>
<accession>A0A7I7MGR0</accession>
<dbReference type="GO" id="GO:0047527">
    <property type="term" value="F:2,3-dihydroxybenzoate-serine ligase activity"/>
    <property type="evidence" value="ECO:0007669"/>
    <property type="project" value="TreeGrafter"/>
</dbReference>
<gene>
    <name evidence="2" type="ORF">MPSYJ_44310</name>
</gene>